<sequence length="102" mass="11101">MTRNPYVYILIMAAVSYGVRVLPLTLLRKQISSQFLQSFLYYVPYVTLAVMTFPAILEATQSPISGAAALIAGILAAWFGRSLFQVAVSCCAVVLLLEALVL</sequence>
<feature type="transmembrane region" description="Helical" evidence="1">
    <location>
        <begin position="39"/>
        <end position="57"/>
    </location>
</feature>
<evidence type="ECO:0000313" key="3">
    <source>
        <dbReference type="Proteomes" id="UP000515960"/>
    </source>
</evidence>
<keyword evidence="1" id="KW-0472">Membrane</keyword>
<keyword evidence="1" id="KW-1133">Transmembrane helix</keyword>
<accession>A0A7G9B5D5</accession>
<reference evidence="2 3" key="1">
    <citation type="submission" date="2020-08" db="EMBL/GenBank/DDBJ databases">
        <authorList>
            <person name="Liu C."/>
            <person name="Sun Q."/>
        </authorList>
    </citation>
    <scope>NUCLEOTIDE SEQUENCE [LARGE SCALE GENOMIC DNA]</scope>
    <source>
        <strain evidence="2 3">NSJ-62</strain>
    </source>
</reference>
<name>A0A7G9B5D5_9FIRM</name>
<protein>
    <submittedName>
        <fullName evidence="2">AzlD domain-containing protein</fullName>
    </submittedName>
</protein>
<dbReference type="Pfam" id="PF05437">
    <property type="entry name" value="AzlD"/>
    <property type="match status" value="1"/>
</dbReference>
<evidence type="ECO:0000256" key="1">
    <source>
        <dbReference type="SAM" id="Phobius"/>
    </source>
</evidence>
<dbReference type="RefSeq" id="WP_187333350.1">
    <property type="nucleotide sequence ID" value="NZ_CP060490.1"/>
</dbReference>
<dbReference type="InterPro" id="IPR008407">
    <property type="entry name" value="Brnchd-chn_aa_trnsp_AzlD"/>
</dbReference>
<dbReference type="EMBL" id="CP060490">
    <property type="protein sequence ID" value="QNL44766.1"/>
    <property type="molecule type" value="Genomic_DNA"/>
</dbReference>
<proteinExistence type="predicted"/>
<evidence type="ECO:0000313" key="2">
    <source>
        <dbReference type="EMBL" id="QNL44766.1"/>
    </source>
</evidence>
<keyword evidence="1" id="KW-0812">Transmembrane</keyword>
<dbReference type="AlphaFoldDB" id="A0A7G9B5D5"/>
<dbReference type="Proteomes" id="UP000515960">
    <property type="component" value="Chromosome"/>
</dbReference>
<feature type="transmembrane region" description="Helical" evidence="1">
    <location>
        <begin position="69"/>
        <end position="97"/>
    </location>
</feature>
<dbReference type="KEGG" id="ohi:H8790_01550"/>
<feature type="transmembrane region" description="Helical" evidence="1">
    <location>
        <begin position="6"/>
        <end position="27"/>
    </location>
</feature>
<gene>
    <name evidence="2" type="ORF">H8790_01550</name>
</gene>
<keyword evidence="3" id="KW-1185">Reference proteome</keyword>
<organism evidence="2 3">
    <name type="scientific">Oscillibacter hominis</name>
    <dbReference type="NCBI Taxonomy" id="2763056"/>
    <lineage>
        <taxon>Bacteria</taxon>
        <taxon>Bacillati</taxon>
        <taxon>Bacillota</taxon>
        <taxon>Clostridia</taxon>
        <taxon>Eubacteriales</taxon>
        <taxon>Oscillospiraceae</taxon>
        <taxon>Oscillibacter</taxon>
    </lineage>
</organism>